<feature type="region of interest" description="Disordered" evidence="8">
    <location>
        <begin position="26"/>
        <end position="50"/>
    </location>
</feature>
<dbReference type="SUPFAM" id="SSF68923">
    <property type="entry name" value="PEP carboxykinase N-terminal domain"/>
    <property type="match status" value="1"/>
</dbReference>
<accession>A0ABD3LWA9</accession>
<protein>
    <recommendedName>
        <fullName evidence="3">phosphoenolpyruvate carboxykinase (ATP)</fullName>
        <ecNumber evidence="3">4.1.1.49</ecNumber>
    </recommendedName>
</protein>
<dbReference type="InterPro" id="IPR013035">
    <property type="entry name" value="PEP_carboxykinase_C"/>
</dbReference>
<dbReference type="Pfam" id="PF01293">
    <property type="entry name" value="PEPCK_ATP"/>
    <property type="match status" value="1"/>
</dbReference>
<keyword evidence="4" id="KW-0547">Nucleotide-binding</keyword>
<sequence>MRRWLVEVWRSGRCFPSSSAPLPPALLSSRRNARSTPLGPASAREAETVRSPREGQGFSYGLNWALAGKGVIVKDRAFYNLMVPELHQKGATVIESISGLPVLVRGRSRGASDFSKAQSSKLMKQICSHISSISNIYVYDGAIGSSPKCDAKVRVISDSPSAILSLSSVLWETPVRAVSHDSCPLTIYVGTSISLSVGSNISLDPKGHDGFIAADVERSSVILTGKAFADIVGVKEALTAVSEPIICARGGLPLSARLLVHGYDVVLLFAPKATIQSCKDQLVSADAGLIVSSEGTALLFPTGYSNGPSVYKIPAAIVLAASDSTGALPPSSKLTPEQAAYHFLAGYQNGTFTPVYSKGSSVNPLEIAKAFLAKLKDNQISCFLVNVSEGEKAPIGNEFMKLVQSTLFKKVPPFEPKGGYLKAKYQSFLSAKFPEIPEEFCF</sequence>
<dbReference type="FunFam" id="3.40.449.10:FF:000008">
    <property type="entry name" value="D111/G-patch domain-containing protein"/>
    <property type="match status" value="1"/>
</dbReference>
<evidence type="ECO:0000256" key="5">
    <source>
        <dbReference type="ARBA" id="ARBA00022840"/>
    </source>
</evidence>
<dbReference type="PANTHER" id="PTHR30031:SF2">
    <property type="entry name" value="PHOSPHOENOLPYRUVATE CARBOXYKINASE (ATP)"/>
    <property type="match status" value="1"/>
</dbReference>
<dbReference type="Gene3D" id="3.90.228.20">
    <property type="match status" value="1"/>
</dbReference>
<comment type="similarity">
    <text evidence="2">Belongs to the phosphoenolpyruvate carboxykinase (ATP) family.</text>
</comment>
<evidence type="ECO:0000313" key="9">
    <source>
        <dbReference type="EMBL" id="KAL3756024.1"/>
    </source>
</evidence>
<dbReference type="SUPFAM" id="SSF53795">
    <property type="entry name" value="PEP carboxykinase-like"/>
    <property type="match status" value="1"/>
</dbReference>
<evidence type="ECO:0000256" key="1">
    <source>
        <dbReference type="ARBA" id="ARBA00004742"/>
    </source>
</evidence>
<dbReference type="GO" id="GO:0005524">
    <property type="term" value="F:ATP binding"/>
    <property type="evidence" value="ECO:0007669"/>
    <property type="project" value="UniProtKB-KW"/>
</dbReference>
<gene>
    <name evidence="9" type="ORF">ACJRO7_002974</name>
</gene>
<dbReference type="EMBL" id="JBJKBG010000001">
    <property type="protein sequence ID" value="KAL3756024.1"/>
    <property type="molecule type" value="Genomic_DNA"/>
</dbReference>
<evidence type="ECO:0000256" key="7">
    <source>
        <dbReference type="ARBA" id="ARBA00047371"/>
    </source>
</evidence>
<keyword evidence="6" id="KW-0456">Lyase</keyword>
<dbReference type="InterPro" id="IPR008210">
    <property type="entry name" value="PEP_carboxykinase_N"/>
</dbReference>
<dbReference type="GO" id="GO:0004612">
    <property type="term" value="F:phosphoenolpyruvate carboxykinase (ATP) activity"/>
    <property type="evidence" value="ECO:0007669"/>
    <property type="project" value="UniProtKB-EC"/>
</dbReference>
<dbReference type="Proteomes" id="UP001634007">
    <property type="component" value="Unassembled WGS sequence"/>
</dbReference>
<evidence type="ECO:0000256" key="8">
    <source>
        <dbReference type="SAM" id="MobiDB-lite"/>
    </source>
</evidence>
<reference evidence="9 10" key="1">
    <citation type="submission" date="2024-11" db="EMBL/GenBank/DDBJ databases">
        <title>Chromosome-level genome assembly of Eucalyptus globulus Labill. provides insights into its genome evolution.</title>
        <authorList>
            <person name="Li X."/>
        </authorList>
    </citation>
    <scope>NUCLEOTIDE SEQUENCE [LARGE SCALE GENOMIC DNA]</scope>
    <source>
        <strain evidence="9">CL2024</strain>
        <tissue evidence="9">Fresh tender leaves</tissue>
    </source>
</reference>
<dbReference type="AlphaFoldDB" id="A0ABD3LWA9"/>
<keyword evidence="5" id="KW-0067">ATP-binding</keyword>
<dbReference type="PANTHER" id="PTHR30031">
    <property type="entry name" value="PHOSPHOENOLPYRUVATE CARBOXYKINASE ATP"/>
    <property type="match status" value="1"/>
</dbReference>
<comment type="caution">
    <text evidence="9">The sequence shown here is derived from an EMBL/GenBank/DDBJ whole genome shotgun (WGS) entry which is preliminary data.</text>
</comment>
<evidence type="ECO:0000313" key="10">
    <source>
        <dbReference type="Proteomes" id="UP001634007"/>
    </source>
</evidence>
<dbReference type="InterPro" id="IPR001272">
    <property type="entry name" value="PEP_carboxykinase_ATP"/>
</dbReference>
<evidence type="ECO:0000256" key="2">
    <source>
        <dbReference type="ARBA" id="ARBA00006052"/>
    </source>
</evidence>
<proteinExistence type="inferred from homology"/>
<evidence type="ECO:0000256" key="3">
    <source>
        <dbReference type="ARBA" id="ARBA00012363"/>
    </source>
</evidence>
<evidence type="ECO:0000256" key="6">
    <source>
        <dbReference type="ARBA" id="ARBA00023239"/>
    </source>
</evidence>
<comment type="pathway">
    <text evidence="1">Carbohydrate biosynthesis; gluconeogenesis.</text>
</comment>
<keyword evidence="10" id="KW-1185">Reference proteome</keyword>
<evidence type="ECO:0000256" key="4">
    <source>
        <dbReference type="ARBA" id="ARBA00022741"/>
    </source>
</evidence>
<dbReference type="EC" id="4.1.1.49" evidence="3"/>
<organism evidence="9 10">
    <name type="scientific">Eucalyptus globulus</name>
    <name type="common">Tasmanian blue gum</name>
    <dbReference type="NCBI Taxonomy" id="34317"/>
    <lineage>
        <taxon>Eukaryota</taxon>
        <taxon>Viridiplantae</taxon>
        <taxon>Streptophyta</taxon>
        <taxon>Embryophyta</taxon>
        <taxon>Tracheophyta</taxon>
        <taxon>Spermatophyta</taxon>
        <taxon>Magnoliopsida</taxon>
        <taxon>eudicotyledons</taxon>
        <taxon>Gunneridae</taxon>
        <taxon>Pentapetalae</taxon>
        <taxon>rosids</taxon>
        <taxon>malvids</taxon>
        <taxon>Myrtales</taxon>
        <taxon>Myrtaceae</taxon>
        <taxon>Myrtoideae</taxon>
        <taxon>Eucalypteae</taxon>
        <taxon>Eucalyptus</taxon>
    </lineage>
</organism>
<dbReference type="Gene3D" id="3.40.449.10">
    <property type="entry name" value="Phosphoenolpyruvate Carboxykinase, domain 1"/>
    <property type="match status" value="1"/>
</dbReference>
<name>A0ABD3LWA9_EUCGL</name>
<comment type="catalytic activity">
    <reaction evidence="7">
        <text>oxaloacetate + ATP = phosphoenolpyruvate + ADP + CO2</text>
        <dbReference type="Rhea" id="RHEA:18617"/>
        <dbReference type="ChEBI" id="CHEBI:16452"/>
        <dbReference type="ChEBI" id="CHEBI:16526"/>
        <dbReference type="ChEBI" id="CHEBI:30616"/>
        <dbReference type="ChEBI" id="CHEBI:58702"/>
        <dbReference type="ChEBI" id="CHEBI:456216"/>
        <dbReference type="EC" id="4.1.1.49"/>
    </reaction>
</comment>